<name>A0A3A9K9X8_9BACI</name>
<reference evidence="2 3" key="1">
    <citation type="submission" date="2017-10" db="EMBL/GenBank/DDBJ databases">
        <title>Bacillus sp. nov., a halophilic bacterium isolated from a Keqin Lake.</title>
        <authorList>
            <person name="Wang H."/>
        </authorList>
    </citation>
    <scope>NUCLEOTIDE SEQUENCE [LARGE SCALE GENOMIC DNA]</scope>
    <source>
        <strain evidence="2 3">KCTC 13187</strain>
    </source>
</reference>
<dbReference type="Pfam" id="PF07187">
    <property type="entry name" value="DUF1405"/>
    <property type="match status" value="1"/>
</dbReference>
<dbReference type="RefSeq" id="WP_110935266.1">
    <property type="nucleotide sequence ID" value="NZ_KZ614146.1"/>
</dbReference>
<organism evidence="2 3">
    <name type="scientific">Salipaludibacillus neizhouensis</name>
    <dbReference type="NCBI Taxonomy" id="885475"/>
    <lineage>
        <taxon>Bacteria</taxon>
        <taxon>Bacillati</taxon>
        <taxon>Bacillota</taxon>
        <taxon>Bacilli</taxon>
        <taxon>Bacillales</taxon>
        <taxon>Bacillaceae</taxon>
    </lineage>
</organism>
<accession>A0A3A9K9X8</accession>
<proteinExistence type="predicted"/>
<keyword evidence="1" id="KW-0472">Membrane</keyword>
<keyword evidence="3" id="KW-1185">Reference proteome</keyword>
<dbReference type="PANTHER" id="PTHR40042">
    <property type="entry name" value="HYPOTHETICAL MEMBRANE SPANNING PROTEIN"/>
    <property type="match status" value="1"/>
</dbReference>
<dbReference type="InterPro" id="IPR009845">
    <property type="entry name" value="DUF1405"/>
</dbReference>
<keyword evidence="1" id="KW-1133">Transmembrane helix</keyword>
<keyword evidence="1" id="KW-0812">Transmembrane</keyword>
<evidence type="ECO:0000313" key="2">
    <source>
        <dbReference type="EMBL" id="RKL67570.1"/>
    </source>
</evidence>
<dbReference type="Proteomes" id="UP000281498">
    <property type="component" value="Unassembled WGS sequence"/>
</dbReference>
<feature type="transmembrane region" description="Helical" evidence="1">
    <location>
        <begin position="12"/>
        <end position="31"/>
    </location>
</feature>
<feature type="transmembrane region" description="Helical" evidence="1">
    <location>
        <begin position="102"/>
        <end position="123"/>
    </location>
</feature>
<dbReference type="EMBL" id="PDOE01000003">
    <property type="protein sequence ID" value="RKL67570.1"/>
    <property type="molecule type" value="Genomic_DNA"/>
</dbReference>
<dbReference type="OrthoDB" id="152213at2"/>
<evidence type="ECO:0000313" key="3">
    <source>
        <dbReference type="Proteomes" id="UP000281498"/>
    </source>
</evidence>
<protein>
    <recommendedName>
        <fullName evidence="4">DUF1405 domain-containing protein</fullName>
    </recommendedName>
</protein>
<dbReference type="AlphaFoldDB" id="A0A3A9K9X8"/>
<feature type="transmembrane region" description="Helical" evidence="1">
    <location>
        <begin position="165"/>
        <end position="187"/>
    </location>
</feature>
<feature type="transmembrane region" description="Helical" evidence="1">
    <location>
        <begin position="135"/>
        <end position="153"/>
    </location>
</feature>
<evidence type="ECO:0000256" key="1">
    <source>
        <dbReference type="SAM" id="Phobius"/>
    </source>
</evidence>
<sequence>MISYLLHIIGRRWFIALLLAVNIGGTIYGYIWYESQLANTPLIFLLFVPDSPTASLFFCLVLIAFLFGKNIPILEALAAVTLLKYGVWAVVMILAAKVAGSNIGILNFMLITSHLGMAIQGLLYTPYYRIRPWHLILVAIWTIHNDVIDYIYNMHPGVASSIQPYIQEIGYFTFWLGIASLFTVYILNKTSLERQIEEK</sequence>
<comment type="caution">
    <text evidence="2">The sequence shown here is derived from an EMBL/GenBank/DDBJ whole genome shotgun (WGS) entry which is preliminary data.</text>
</comment>
<gene>
    <name evidence="2" type="ORF">CR203_09475</name>
</gene>
<feature type="transmembrane region" description="Helical" evidence="1">
    <location>
        <begin position="74"/>
        <end position="96"/>
    </location>
</feature>
<evidence type="ECO:0008006" key="4">
    <source>
        <dbReference type="Google" id="ProtNLM"/>
    </source>
</evidence>
<feature type="transmembrane region" description="Helical" evidence="1">
    <location>
        <begin position="43"/>
        <end position="67"/>
    </location>
</feature>
<dbReference type="PANTHER" id="PTHR40042:SF1">
    <property type="entry name" value="DUF1405 DOMAIN-CONTAINING PROTEIN"/>
    <property type="match status" value="1"/>
</dbReference>